<dbReference type="AlphaFoldDB" id="A0A4P6M2K0"/>
<dbReference type="RefSeq" id="WP_130182163.1">
    <property type="nucleotide sequence ID" value="NZ_CP035945.1"/>
</dbReference>
<gene>
    <name evidence="1" type="ORF">PMF13cell1_04468</name>
</gene>
<evidence type="ECO:0000313" key="2">
    <source>
        <dbReference type="Proteomes" id="UP000289794"/>
    </source>
</evidence>
<protein>
    <submittedName>
        <fullName evidence="1">Uncharacterized protein</fullName>
    </submittedName>
</protein>
<dbReference type="KEGG" id="bpro:PMF13cell1_04468"/>
<dbReference type="Proteomes" id="UP000289794">
    <property type="component" value="Chromosome"/>
</dbReference>
<sequence>MAKIVDITDKLEFDENPKLIIKDKELEVNADASTVLKIMGILGDGNNVQPDDVVKMYELIFSEADRKKIDKMKLQFADFQTLVFSAISLITGEEESGE</sequence>
<accession>A0A4P6M2K0</accession>
<evidence type="ECO:0000313" key="1">
    <source>
        <dbReference type="EMBL" id="QBE98899.1"/>
    </source>
</evidence>
<dbReference type="EMBL" id="CP035945">
    <property type="protein sequence ID" value="QBE98899.1"/>
    <property type="molecule type" value="Genomic_DNA"/>
</dbReference>
<reference evidence="1 2" key="1">
    <citation type="submission" date="2019-01" db="EMBL/GenBank/DDBJ databases">
        <title>PMF-metabolizing Aryl O-demethylase.</title>
        <authorList>
            <person name="Kim M."/>
        </authorList>
    </citation>
    <scope>NUCLEOTIDE SEQUENCE [LARGE SCALE GENOMIC DNA]</scope>
    <source>
        <strain evidence="1 2">PMF1</strain>
    </source>
</reference>
<name>A0A4P6M2K0_9FIRM</name>
<proteinExistence type="predicted"/>
<organism evidence="1 2">
    <name type="scientific">Blautia producta</name>
    <dbReference type="NCBI Taxonomy" id="33035"/>
    <lineage>
        <taxon>Bacteria</taxon>
        <taxon>Bacillati</taxon>
        <taxon>Bacillota</taxon>
        <taxon>Clostridia</taxon>
        <taxon>Lachnospirales</taxon>
        <taxon>Lachnospiraceae</taxon>
        <taxon>Blautia</taxon>
    </lineage>
</organism>